<keyword evidence="2" id="KW-0804">Transcription</keyword>
<evidence type="ECO:0000259" key="3">
    <source>
        <dbReference type="PROSITE" id="PS01124"/>
    </source>
</evidence>
<dbReference type="PROSITE" id="PS01124">
    <property type="entry name" value="HTH_ARAC_FAMILY_2"/>
    <property type="match status" value="1"/>
</dbReference>
<evidence type="ECO:0000256" key="2">
    <source>
        <dbReference type="ARBA" id="ARBA00023163"/>
    </source>
</evidence>
<dbReference type="Pfam" id="PF12833">
    <property type="entry name" value="HTH_18"/>
    <property type="match status" value="1"/>
</dbReference>
<dbReference type="PANTHER" id="PTHR47893:SF1">
    <property type="entry name" value="REGULATORY PROTEIN PCHR"/>
    <property type="match status" value="1"/>
</dbReference>
<comment type="caution">
    <text evidence="4">The sequence shown here is derived from an EMBL/GenBank/DDBJ whole genome shotgun (WGS) entry which is preliminary data.</text>
</comment>
<dbReference type="GO" id="GO:0043565">
    <property type="term" value="F:sequence-specific DNA binding"/>
    <property type="evidence" value="ECO:0007669"/>
    <property type="project" value="InterPro"/>
</dbReference>
<dbReference type="InterPro" id="IPR018060">
    <property type="entry name" value="HTH_AraC"/>
</dbReference>
<dbReference type="AlphaFoldDB" id="A0AAP2GVX7"/>
<proteinExistence type="predicted"/>
<keyword evidence="1" id="KW-0805">Transcription regulation</keyword>
<dbReference type="InterPro" id="IPR009057">
    <property type="entry name" value="Homeodomain-like_sf"/>
</dbReference>
<dbReference type="Gene3D" id="1.10.10.60">
    <property type="entry name" value="Homeodomain-like"/>
    <property type="match status" value="1"/>
</dbReference>
<protein>
    <submittedName>
        <fullName evidence="4">AraC family transcriptional regulator</fullName>
    </submittedName>
</protein>
<gene>
    <name evidence="4" type="ORF">KK062_23940</name>
</gene>
<keyword evidence="5" id="KW-1185">Reference proteome</keyword>
<dbReference type="SUPFAM" id="SSF46689">
    <property type="entry name" value="Homeodomain-like"/>
    <property type="match status" value="2"/>
</dbReference>
<feature type="domain" description="HTH araC/xylS-type" evidence="3">
    <location>
        <begin position="193"/>
        <end position="291"/>
    </location>
</feature>
<dbReference type="Proteomes" id="UP001319080">
    <property type="component" value="Unassembled WGS sequence"/>
</dbReference>
<accession>A0AAP2GVX7</accession>
<dbReference type="PANTHER" id="PTHR47893">
    <property type="entry name" value="REGULATORY PROTEIN PCHR"/>
    <property type="match status" value="1"/>
</dbReference>
<reference evidence="4 5" key="1">
    <citation type="submission" date="2021-05" db="EMBL/GenBank/DDBJ databases">
        <title>A Polyphasic approach of four new species of the genus Ohtaekwangia: Ohtaekwangia histidinii sp. nov., Ohtaekwangia cretensis sp. nov., Ohtaekwangia indiensis sp. nov., Ohtaekwangia reichenbachii sp. nov. from diverse environment.</title>
        <authorList>
            <person name="Octaviana S."/>
        </authorList>
    </citation>
    <scope>NUCLEOTIDE SEQUENCE [LARGE SCALE GENOMIC DNA]</scope>
    <source>
        <strain evidence="4 5">PWU5</strain>
    </source>
</reference>
<dbReference type="RefSeq" id="WP_254086889.1">
    <property type="nucleotide sequence ID" value="NZ_JAHESE010000031.1"/>
</dbReference>
<dbReference type="SMART" id="SM00342">
    <property type="entry name" value="HTH_ARAC"/>
    <property type="match status" value="1"/>
</dbReference>
<name>A0AAP2GVX7_9BACT</name>
<evidence type="ECO:0000313" key="4">
    <source>
        <dbReference type="EMBL" id="MBT1711315.1"/>
    </source>
</evidence>
<evidence type="ECO:0000256" key="1">
    <source>
        <dbReference type="ARBA" id="ARBA00023015"/>
    </source>
</evidence>
<organism evidence="4 5">
    <name type="scientific">Dawidia cretensis</name>
    <dbReference type="NCBI Taxonomy" id="2782350"/>
    <lineage>
        <taxon>Bacteria</taxon>
        <taxon>Pseudomonadati</taxon>
        <taxon>Bacteroidota</taxon>
        <taxon>Cytophagia</taxon>
        <taxon>Cytophagales</taxon>
        <taxon>Chryseotaleaceae</taxon>
        <taxon>Dawidia</taxon>
    </lineage>
</organism>
<sequence>MERNHLIYDVPAVSSLPFRIINFRIHPDRNELLKIDLPEDFIGLYLNMGSAFEYASAKTTPGIFQHNQYNFIYLPSGEYGITVYAGLHHSLALLLPLQEIRRWSKDVPPLDVFLKNLPPGKSKFLAQAHTCISRKLRDELDRLLYSMWKDEYLRTLDIATASFNIFLQCISEITNVSLLPKGNPGNSEYRMVVDAAKFLTDNLGRNITVEELANKFNISRRNLQRGFQEHYGETVHEYILLYRMDQAKIFLLDRSRSIKSIAGLLGYKYVENFTTAYKKRFSQSPRDARALDQ</sequence>
<evidence type="ECO:0000313" key="5">
    <source>
        <dbReference type="Proteomes" id="UP001319080"/>
    </source>
</evidence>
<dbReference type="EMBL" id="JAHESE010000031">
    <property type="protein sequence ID" value="MBT1711315.1"/>
    <property type="molecule type" value="Genomic_DNA"/>
</dbReference>
<dbReference type="InterPro" id="IPR053142">
    <property type="entry name" value="PchR_regulatory_protein"/>
</dbReference>
<dbReference type="GO" id="GO:0003700">
    <property type="term" value="F:DNA-binding transcription factor activity"/>
    <property type="evidence" value="ECO:0007669"/>
    <property type="project" value="InterPro"/>
</dbReference>